<reference evidence="2 3" key="1">
    <citation type="journal article" date="2013" name="Genome Announc.">
        <title>Draft Genome Sequence of Rhodococcus rhodnii Strain LMG5362, a Symbiont of Rhodnius prolixus (Hemiptera, Reduviidae, Triatominae), the Principle Vector of Trypanosoma cruzi.</title>
        <authorList>
            <person name="Pachebat J.A."/>
            <person name="van Keulen G."/>
            <person name="Whitten M.M."/>
            <person name="Girdwood S."/>
            <person name="Del Sol R."/>
            <person name="Dyson P.J."/>
            <person name="Facey P.D."/>
        </authorList>
    </citation>
    <scope>NUCLEOTIDE SEQUENCE [LARGE SCALE GENOMIC DNA]</scope>
    <source>
        <strain evidence="2 3">LMG 5362</strain>
    </source>
</reference>
<evidence type="ECO:0008006" key="4">
    <source>
        <dbReference type="Google" id="ProtNLM"/>
    </source>
</evidence>
<protein>
    <recommendedName>
        <fullName evidence="4">Terminase small subunit</fullName>
    </recommendedName>
</protein>
<accession>R7WRZ3</accession>
<dbReference type="Proteomes" id="UP000013525">
    <property type="component" value="Unassembled WGS sequence"/>
</dbReference>
<evidence type="ECO:0000313" key="3">
    <source>
        <dbReference type="Proteomes" id="UP000013525"/>
    </source>
</evidence>
<evidence type="ECO:0000313" key="2">
    <source>
        <dbReference type="EMBL" id="EOM78055.1"/>
    </source>
</evidence>
<dbReference type="eggNOG" id="ENOG5031QXJ">
    <property type="taxonomic scope" value="Bacteria"/>
</dbReference>
<name>R7WRZ3_9NOCA</name>
<dbReference type="EMBL" id="APMY01000019">
    <property type="protein sequence ID" value="EOM78055.1"/>
    <property type="molecule type" value="Genomic_DNA"/>
</dbReference>
<feature type="region of interest" description="Disordered" evidence="1">
    <location>
        <begin position="142"/>
        <end position="173"/>
    </location>
</feature>
<feature type="compositionally biased region" description="Basic and acidic residues" evidence="1">
    <location>
        <begin position="21"/>
        <end position="32"/>
    </location>
</feature>
<keyword evidence="3" id="KW-1185">Reference proteome</keyword>
<feature type="region of interest" description="Disordered" evidence="1">
    <location>
        <begin position="1"/>
        <end position="61"/>
    </location>
</feature>
<gene>
    <name evidence="2" type="ORF">Rrhod_0596</name>
</gene>
<proteinExistence type="predicted"/>
<sequence length="173" mass="19352">MIGMPRGGARTNSGPVPDPMALRRDRPSDKDGWTTLPAEGRKGATPKNPLSPIVMDDEEHPGLQTRLRKREAVVWRQAWRTPQSVQWERFGWSHDVAVYVRLLVLGENGNVKALSEARQWSDRLGLNPAAMLRNRWKVAEDQVADKRDEKRAAAAPKRSSSRDRLKVVAGGGD</sequence>
<feature type="compositionally biased region" description="Basic and acidic residues" evidence="1">
    <location>
        <begin position="142"/>
        <end position="152"/>
    </location>
</feature>
<dbReference type="AlphaFoldDB" id="R7WRZ3"/>
<organism evidence="2 3">
    <name type="scientific">Rhodococcus rhodnii LMG 5362</name>
    <dbReference type="NCBI Taxonomy" id="1273125"/>
    <lineage>
        <taxon>Bacteria</taxon>
        <taxon>Bacillati</taxon>
        <taxon>Actinomycetota</taxon>
        <taxon>Actinomycetes</taxon>
        <taxon>Mycobacteriales</taxon>
        <taxon>Nocardiaceae</taxon>
        <taxon>Rhodococcus</taxon>
    </lineage>
</organism>
<dbReference type="PATRIC" id="fig|1273125.3.peg.580"/>
<comment type="caution">
    <text evidence="2">The sequence shown here is derived from an EMBL/GenBank/DDBJ whole genome shotgun (WGS) entry which is preliminary data.</text>
</comment>
<evidence type="ECO:0000256" key="1">
    <source>
        <dbReference type="SAM" id="MobiDB-lite"/>
    </source>
</evidence>